<dbReference type="Pfam" id="PF14715">
    <property type="entry name" value="FixP_N"/>
    <property type="match status" value="1"/>
</dbReference>
<organism evidence="7 8">
    <name type="scientific">Aquirufa novilacunae</name>
    <dbReference type="NCBI Taxonomy" id="3139305"/>
    <lineage>
        <taxon>Bacteria</taxon>
        <taxon>Pseudomonadati</taxon>
        <taxon>Bacteroidota</taxon>
        <taxon>Cytophagia</taxon>
        <taxon>Cytophagales</taxon>
        <taxon>Flectobacillaceae</taxon>
        <taxon>Aquirufa</taxon>
    </lineage>
</organism>
<dbReference type="InterPro" id="IPR050597">
    <property type="entry name" value="Cytochrome_c_Oxidase_Subunit"/>
</dbReference>
<gene>
    <name evidence="7" type="ORF">V7S74_02355</name>
</gene>
<evidence type="ECO:0000256" key="1">
    <source>
        <dbReference type="ARBA" id="ARBA00022617"/>
    </source>
</evidence>
<dbReference type="InterPro" id="IPR038414">
    <property type="entry name" value="CcoP_N_sf"/>
</dbReference>
<dbReference type="SUPFAM" id="SSF46626">
    <property type="entry name" value="Cytochrome c"/>
    <property type="match status" value="1"/>
</dbReference>
<evidence type="ECO:0000313" key="7">
    <source>
        <dbReference type="EMBL" id="MFL0205573.1"/>
    </source>
</evidence>
<dbReference type="PROSITE" id="PS51007">
    <property type="entry name" value="CYTC"/>
    <property type="match status" value="1"/>
</dbReference>
<dbReference type="InterPro" id="IPR036909">
    <property type="entry name" value="Cyt_c-like_dom_sf"/>
</dbReference>
<reference evidence="7 8" key="1">
    <citation type="submission" date="2024-07" db="EMBL/GenBank/DDBJ databases">
        <authorList>
            <person name="Pitt A."/>
            <person name="Hahn M.W."/>
        </authorList>
    </citation>
    <scope>NUCLEOTIDE SEQUENCE [LARGE SCALE GENOMIC DNA]</scope>
    <source>
        <strain evidence="7 8">2-AUSEE-184A6</strain>
    </source>
</reference>
<dbReference type="PANTHER" id="PTHR33751">
    <property type="entry name" value="CBB3-TYPE CYTOCHROME C OXIDASE SUBUNIT FIXP"/>
    <property type="match status" value="1"/>
</dbReference>
<evidence type="ECO:0000256" key="5">
    <source>
        <dbReference type="SAM" id="Phobius"/>
    </source>
</evidence>
<evidence type="ECO:0000313" key="8">
    <source>
        <dbReference type="Proteomes" id="UP001623559"/>
    </source>
</evidence>
<feature type="domain" description="Cytochrome c" evidence="6">
    <location>
        <begin position="150"/>
        <end position="229"/>
    </location>
</feature>
<accession>A0ABW8SUA5</accession>
<evidence type="ECO:0000256" key="4">
    <source>
        <dbReference type="PROSITE-ProRule" id="PRU00433"/>
    </source>
</evidence>
<name>A0ABW8SUA5_9BACT</name>
<dbReference type="InterPro" id="IPR009056">
    <property type="entry name" value="Cyt_c-like_dom"/>
</dbReference>
<feature type="transmembrane region" description="Helical" evidence="5">
    <location>
        <begin position="6"/>
        <end position="26"/>
    </location>
</feature>
<keyword evidence="2 4" id="KW-0479">Metal-binding</keyword>
<dbReference type="PANTHER" id="PTHR33751:SF1">
    <property type="entry name" value="CBB3-TYPE CYTOCHROME C OXIDASE SUBUNIT FIXP"/>
    <property type="match status" value="1"/>
</dbReference>
<dbReference type="InterPro" id="IPR032858">
    <property type="entry name" value="CcoP_N"/>
</dbReference>
<sequence>MSVNVLEIWLVSMILMTGVVILVVTLQLQVTIKKLVDQASPEPIEKLSWWDNFTGLKPLEKEKDLLMNHKFDGISELDNPTPPWFMYLFYLSILFALVYGAYYHVYQDGNIQETEYKNEVAVAEKVREEYMKKFANSVNEDNVTIVTAAKDLTEGSQIYSTNCVACHGDKGQGGVGPNLTDKFWIHGGGVKDLFKTITHGIPEKGMIAWNKSLNPLQIQKVASYILTLQGTNPPGAKEPQGTETKTP</sequence>
<protein>
    <submittedName>
        <fullName evidence="7">Cbb3-type cytochrome c oxidase N-terminal domain-containing protein</fullName>
    </submittedName>
</protein>
<dbReference type="Gene3D" id="6.10.280.130">
    <property type="match status" value="1"/>
</dbReference>
<dbReference type="RefSeq" id="WP_406777166.1">
    <property type="nucleotide sequence ID" value="NZ_JBEWZG010000001.1"/>
</dbReference>
<dbReference type="Gene3D" id="1.10.760.10">
    <property type="entry name" value="Cytochrome c-like domain"/>
    <property type="match status" value="1"/>
</dbReference>
<keyword evidence="5" id="KW-0472">Membrane</keyword>
<evidence type="ECO:0000256" key="2">
    <source>
        <dbReference type="ARBA" id="ARBA00022723"/>
    </source>
</evidence>
<dbReference type="Pfam" id="PF13442">
    <property type="entry name" value="Cytochrome_CBB3"/>
    <property type="match status" value="1"/>
</dbReference>
<dbReference type="Proteomes" id="UP001623559">
    <property type="component" value="Unassembled WGS sequence"/>
</dbReference>
<keyword evidence="3 4" id="KW-0408">Iron</keyword>
<evidence type="ECO:0000256" key="3">
    <source>
        <dbReference type="ARBA" id="ARBA00023004"/>
    </source>
</evidence>
<keyword evidence="5" id="KW-1133">Transmembrane helix</keyword>
<keyword evidence="5" id="KW-0812">Transmembrane</keyword>
<dbReference type="EMBL" id="JBEWZG010000001">
    <property type="protein sequence ID" value="MFL0205573.1"/>
    <property type="molecule type" value="Genomic_DNA"/>
</dbReference>
<proteinExistence type="predicted"/>
<feature type="transmembrane region" description="Helical" evidence="5">
    <location>
        <begin position="84"/>
        <end position="105"/>
    </location>
</feature>
<comment type="caution">
    <text evidence="7">The sequence shown here is derived from an EMBL/GenBank/DDBJ whole genome shotgun (WGS) entry which is preliminary data.</text>
</comment>
<keyword evidence="1 4" id="KW-0349">Heme</keyword>
<evidence type="ECO:0000259" key="6">
    <source>
        <dbReference type="PROSITE" id="PS51007"/>
    </source>
</evidence>